<dbReference type="PANTHER" id="PTHR46126:SF1">
    <property type="entry name" value="DYNACTIN SUBUNIT 5"/>
    <property type="match status" value="1"/>
</dbReference>
<evidence type="ECO:0000256" key="3">
    <source>
        <dbReference type="ARBA" id="ARBA00023212"/>
    </source>
</evidence>
<keyword evidence="2" id="KW-0963">Cytoplasm</keyword>
<dbReference type="Proteomes" id="UP000245946">
    <property type="component" value="Unassembled WGS sequence"/>
</dbReference>
<protein>
    <recommendedName>
        <fullName evidence="5">Dynactin subunit 5</fullName>
    </recommendedName>
</protein>
<evidence type="ECO:0000256" key="4">
    <source>
        <dbReference type="ARBA" id="ARBA00034706"/>
    </source>
</evidence>
<reference evidence="6 7" key="1">
    <citation type="journal article" date="2018" name="Mol. Biol. Evol.">
        <title>Broad Genomic Sampling Reveals a Smut Pathogenic Ancestry of the Fungal Clade Ustilaginomycotina.</title>
        <authorList>
            <person name="Kijpornyongpan T."/>
            <person name="Mondo S.J."/>
            <person name="Barry K."/>
            <person name="Sandor L."/>
            <person name="Lee J."/>
            <person name="Lipzen A."/>
            <person name="Pangilinan J."/>
            <person name="LaButti K."/>
            <person name="Hainaut M."/>
            <person name="Henrissat B."/>
            <person name="Grigoriev I.V."/>
            <person name="Spatafora J.W."/>
            <person name="Aime M.C."/>
        </authorList>
    </citation>
    <scope>NUCLEOTIDE SEQUENCE [LARGE SCALE GENOMIC DNA]</scope>
    <source>
        <strain evidence="6 7">MCA 4186</strain>
    </source>
</reference>
<keyword evidence="3" id="KW-0206">Cytoskeleton</keyword>
<evidence type="ECO:0000256" key="5">
    <source>
        <dbReference type="ARBA" id="ARBA00034865"/>
    </source>
</evidence>
<dbReference type="Gene3D" id="2.160.10.10">
    <property type="entry name" value="Hexapeptide repeat proteins"/>
    <property type="match status" value="1"/>
</dbReference>
<dbReference type="InterPro" id="IPR011004">
    <property type="entry name" value="Trimer_LpxA-like_sf"/>
</dbReference>
<comment type="similarity">
    <text evidence="4">Belongs to the dynactin subunits 5/6 family. Dynactin subunit 5 subfamily.</text>
</comment>
<keyword evidence="7" id="KW-1185">Reference proteome</keyword>
<dbReference type="CDD" id="cd03359">
    <property type="entry name" value="LbH_Dynactin_5"/>
    <property type="match status" value="1"/>
</dbReference>
<evidence type="ECO:0000256" key="2">
    <source>
        <dbReference type="ARBA" id="ARBA00022490"/>
    </source>
</evidence>
<sequence length="217" mass="23081">MSRLFAAPRSTIAANLAVQPYDPATYIETAKSGNRVSRRAHIYGSQNIVLGGKCIIHPAVVIRGDLRKAAAPAAPGSDAARAERGSTVAISMNKFCVLGEGCVLRPPYKTYRGAFTYYPLKMGEYVSIGAGSIVEAASIGSYVDIGRGCVVGKFCSIKDSVRVLDGSVLPAGTVLPSGTVWGGAPATCLGELTENFDELHKLRTKDYYERHRPAQAQ</sequence>
<comment type="subcellular location">
    <subcellularLocation>
        <location evidence="1">Cytoplasm</location>
        <location evidence="1">Cytoskeleton</location>
    </subcellularLocation>
</comment>
<name>A0A316Z657_9BASI</name>
<dbReference type="PANTHER" id="PTHR46126">
    <property type="entry name" value="DYNACTIN SUBUNIT 5"/>
    <property type="match status" value="1"/>
</dbReference>
<organism evidence="6 7">
    <name type="scientific">Tilletiopsis washingtonensis</name>
    <dbReference type="NCBI Taxonomy" id="58919"/>
    <lineage>
        <taxon>Eukaryota</taxon>
        <taxon>Fungi</taxon>
        <taxon>Dikarya</taxon>
        <taxon>Basidiomycota</taxon>
        <taxon>Ustilaginomycotina</taxon>
        <taxon>Exobasidiomycetes</taxon>
        <taxon>Entylomatales</taxon>
        <taxon>Entylomatales incertae sedis</taxon>
        <taxon>Tilletiopsis</taxon>
    </lineage>
</organism>
<dbReference type="SUPFAM" id="SSF51161">
    <property type="entry name" value="Trimeric LpxA-like enzymes"/>
    <property type="match status" value="1"/>
</dbReference>
<dbReference type="STRING" id="58919.A0A316Z657"/>
<gene>
    <name evidence="6" type="ORF">FA09DRAFT_339543</name>
</gene>
<dbReference type="OrthoDB" id="417208at2759"/>
<dbReference type="EMBL" id="KZ819296">
    <property type="protein sequence ID" value="PWN97051.1"/>
    <property type="molecule type" value="Genomic_DNA"/>
</dbReference>
<dbReference type="Pfam" id="PF21711">
    <property type="entry name" value="DCTN5"/>
    <property type="match status" value="1"/>
</dbReference>
<accession>A0A316Z657</accession>
<dbReference type="GeneID" id="37271769"/>
<dbReference type="AlphaFoldDB" id="A0A316Z657"/>
<dbReference type="InterPro" id="IPR047125">
    <property type="entry name" value="DCTN5"/>
</dbReference>
<evidence type="ECO:0000313" key="7">
    <source>
        <dbReference type="Proteomes" id="UP000245946"/>
    </source>
</evidence>
<dbReference type="GO" id="GO:0005869">
    <property type="term" value="C:dynactin complex"/>
    <property type="evidence" value="ECO:0007669"/>
    <property type="project" value="TreeGrafter"/>
</dbReference>
<evidence type="ECO:0000256" key="1">
    <source>
        <dbReference type="ARBA" id="ARBA00004245"/>
    </source>
</evidence>
<evidence type="ECO:0000313" key="6">
    <source>
        <dbReference type="EMBL" id="PWN97051.1"/>
    </source>
</evidence>
<dbReference type="RefSeq" id="XP_025597330.1">
    <property type="nucleotide sequence ID" value="XM_025744225.1"/>
</dbReference>
<proteinExistence type="inferred from homology"/>